<evidence type="ECO:0000313" key="3">
    <source>
        <dbReference type="Proteomes" id="UP000186914"/>
    </source>
</evidence>
<dbReference type="RefSeq" id="WP_076428583.1">
    <property type="nucleotide sequence ID" value="NZ_FTNO01000001.1"/>
</dbReference>
<keyword evidence="1" id="KW-0812">Transmembrane</keyword>
<gene>
    <name evidence="2" type="ORF">SAMN05421858_1049</name>
</gene>
<feature type="transmembrane region" description="Helical" evidence="1">
    <location>
        <begin position="68"/>
        <end position="92"/>
    </location>
</feature>
<keyword evidence="3" id="KW-1185">Reference proteome</keyword>
<evidence type="ECO:0000256" key="1">
    <source>
        <dbReference type="SAM" id="Phobius"/>
    </source>
</evidence>
<sequence length="100" mass="11211">MIGENRRINVRKMLAGRAVWGWYLLLVVPVVVGALDTRLMTPLALPGYLILTLGSSFGSYLFPTLELWVFWAPFFLGMYLVSVGLAAAYHAVRETFVAFK</sequence>
<feature type="transmembrane region" description="Helical" evidence="1">
    <location>
        <begin position="43"/>
        <end position="62"/>
    </location>
</feature>
<dbReference type="Proteomes" id="UP000186914">
    <property type="component" value="Unassembled WGS sequence"/>
</dbReference>
<protein>
    <submittedName>
        <fullName evidence="2">Uncharacterized protein</fullName>
    </submittedName>
</protein>
<dbReference type="AlphaFoldDB" id="A0A1N6X9S1"/>
<dbReference type="EMBL" id="FTNO01000001">
    <property type="protein sequence ID" value="SIQ99104.1"/>
    <property type="molecule type" value="Genomic_DNA"/>
</dbReference>
<keyword evidence="1" id="KW-0472">Membrane</keyword>
<organism evidence="2 3">
    <name type="scientific">Haladaptatus litoreus</name>
    <dbReference type="NCBI Taxonomy" id="553468"/>
    <lineage>
        <taxon>Archaea</taxon>
        <taxon>Methanobacteriati</taxon>
        <taxon>Methanobacteriota</taxon>
        <taxon>Stenosarchaea group</taxon>
        <taxon>Halobacteria</taxon>
        <taxon>Halobacteriales</taxon>
        <taxon>Haladaptataceae</taxon>
        <taxon>Haladaptatus</taxon>
    </lineage>
</organism>
<keyword evidence="1" id="KW-1133">Transmembrane helix</keyword>
<dbReference type="OrthoDB" id="247873at2157"/>
<reference evidence="3" key="1">
    <citation type="submission" date="2017-01" db="EMBL/GenBank/DDBJ databases">
        <authorList>
            <person name="Varghese N."/>
            <person name="Submissions S."/>
        </authorList>
    </citation>
    <scope>NUCLEOTIDE SEQUENCE [LARGE SCALE GENOMIC DNA]</scope>
    <source>
        <strain evidence="3">CGMCC 1.7737</strain>
    </source>
</reference>
<evidence type="ECO:0000313" key="2">
    <source>
        <dbReference type="EMBL" id="SIQ99104.1"/>
    </source>
</evidence>
<accession>A0A1N6X9S1</accession>
<feature type="transmembrane region" description="Helical" evidence="1">
    <location>
        <begin position="20"/>
        <end position="36"/>
    </location>
</feature>
<name>A0A1N6X9S1_9EURY</name>
<proteinExistence type="predicted"/>